<dbReference type="GO" id="GO:0046872">
    <property type="term" value="F:metal ion binding"/>
    <property type="evidence" value="ECO:0007669"/>
    <property type="project" value="UniProtKB-KW"/>
</dbReference>
<evidence type="ECO:0000256" key="7">
    <source>
        <dbReference type="ARBA" id="ARBA00022691"/>
    </source>
</evidence>
<keyword evidence="18" id="KW-1185">Reference proteome</keyword>
<dbReference type="SFLD" id="SFLDF00314">
    <property type="entry name" value="L-lysine_2_3-aminomutase_(yjeK"/>
    <property type="match status" value="1"/>
</dbReference>
<proteinExistence type="inferred from homology"/>
<keyword evidence="11 14" id="KW-0411">Iron-sulfur</keyword>
<accession>A0AAE3G2Y8</accession>
<dbReference type="PANTHER" id="PTHR30538">
    <property type="entry name" value="LYSINE 2,3-AMINOMUTASE-RELATED"/>
    <property type="match status" value="1"/>
</dbReference>
<dbReference type="AlphaFoldDB" id="A0AAE3G2Y8"/>
<sequence>MSKTLAVRDHHPNWQKLYADAVSDPAELLRLLDLEPELANGMDDAQRQFSLRVPRGFIARMEPGNRHDPLLLQVLPLPQETALQPTQFIDDPVDDHAAMLAPGLLQKYSGRALLVATGACAINCRYCFRRHFPYADANAASANWGPALEQLAGDRDITEVILSGGDPLVLSDRRLRALTDHLRELPHIRTLRIHTRMPIVLPERIDEGLLEWLTGLHQQIVVVLHGNHPAEFDANVDRACGALRGVGATLLNQSVLLRRINDRADTLIALSRRLFEAQVLPYYLHALDPVRGAAHFDVPDGKARSLVEQMRRALPGYLVPTLVRETPGEPNKTPL</sequence>
<evidence type="ECO:0000256" key="5">
    <source>
        <dbReference type="ARBA" id="ARBA00022363"/>
    </source>
</evidence>
<name>A0AAE3G2Y8_9GAMM</name>
<keyword evidence="7" id="KW-0949">S-adenosyl-L-methionine</keyword>
<evidence type="ECO:0000256" key="8">
    <source>
        <dbReference type="ARBA" id="ARBA00022723"/>
    </source>
</evidence>
<dbReference type="SFLD" id="SFLDG01070">
    <property type="entry name" value="PLP-dependent"/>
    <property type="match status" value="1"/>
</dbReference>
<dbReference type="InterPro" id="IPR058240">
    <property type="entry name" value="rSAM_sf"/>
</dbReference>
<evidence type="ECO:0000256" key="3">
    <source>
        <dbReference type="ARBA" id="ARBA00001966"/>
    </source>
</evidence>
<evidence type="ECO:0000256" key="10">
    <source>
        <dbReference type="ARBA" id="ARBA00023004"/>
    </source>
</evidence>
<organism evidence="17 18">
    <name type="scientific">Natronocella acetinitrilica</name>
    <dbReference type="NCBI Taxonomy" id="414046"/>
    <lineage>
        <taxon>Bacteria</taxon>
        <taxon>Pseudomonadati</taxon>
        <taxon>Pseudomonadota</taxon>
        <taxon>Gammaproteobacteria</taxon>
        <taxon>Chromatiales</taxon>
        <taxon>Ectothiorhodospiraceae</taxon>
        <taxon>Natronocella</taxon>
    </lineage>
</organism>
<evidence type="ECO:0000256" key="11">
    <source>
        <dbReference type="ARBA" id="ARBA00023014"/>
    </source>
</evidence>
<dbReference type="GO" id="GO:0016853">
    <property type="term" value="F:isomerase activity"/>
    <property type="evidence" value="ECO:0007669"/>
    <property type="project" value="UniProtKB-KW"/>
</dbReference>
<dbReference type="PROSITE" id="PS51918">
    <property type="entry name" value="RADICAL_SAM"/>
    <property type="match status" value="1"/>
</dbReference>
<evidence type="ECO:0000256" key="4">
    <source>
        <dbReference type="ARBA" id="ARBA00008703"/>
    </source>
</evidence>
<dbReference type="CDD" id="cd01335">
    <property type="entry name" value="Radical_SAM"/>
    <property type="match status" value="1"/>
</dbReference>
<dbReference type="NCBIfam" id="TIGR03821">
    <property type="entry name" value="EFP_modif_epmB"/>
    <property type="match status" value="1"/>
</dbReference>
<keyword evidence="8 14" id="KW-0479">Metal-binding</keyword>
<comment type="catalytic activity">
    <reaction evidence="1">
        <text>L-lysine = D-beta-lysine</text>
        <dbReference type="Rhea" id="RHEA:44148"/>
        <dbReference type="ChEBI" id="CHEBI:32551"/>
        <dbReference type="ChEBI" id="CHEBI:84138"/>
    </reaction>
</comment>
<dbReference type="NCBIfam" id="TIGR00238">
    <property type="entry name" value="KamA family radical SAM protein"/>
    <property type="match status" value="1"/>
</dbReference>
<evidence type="ECO:0000256" key="6">
    <source>
        <dbReference type="ARBA" id="ARBA00022485"/>
    </source>
</evidence>
<comment type="similarity">
    <text evidence="4">Belongs to the radical SAM superfamily. KamA family.</text>
</comment>
<evidence type="ECO:0000313" key="17">
    <source>
        <dbReference type="EMBL" id="MCP1673736.1"/>
    </source>
</evidence>
<dbReference type="InterPro" id="IPR013785">
    <property type="entry name" value="Aldolase_TIM"/>
</dbReference>
<gene>
    <name evidence="17" type="ORF">J2T57_000835</name>
</gene>
<feature type="domain" description="Radical SAM core" evidence="16">
    <location>
        <begin position="106"/>
        <end position="329"/>
    </location>
</feature>
<dbReference type="InterPro" id="IPR003739">
    <property type="entry name" value="Lys_aminomutase/Glu_NH3_mut"/>
</dbReference>
<dbReference type="PANTHER" id="PTHR30538:SF1">
    <property type="entry name" value="L-LYSINE 2,3-AMINOMUTASE"/>
    <property type="match status" value="1"/>
</dbReference>
<evidence type="ECO:0000256" key="9">
    <source>
        <dbReference type="ARBA" id="ARBA00022898"/>
    </source>
</evidence>
<evidence type="ECO:0000256" key="1">
    <source>
        <dbReference type="ARBA" id="ARBA00001352"/>
    </source>
</evidence>
<feature type="binding site" evidence="14">
    <location>
        <position position="120"/>
    </location>
    <ligand>
        <name>[4Fe-4S] cluster</name>
        <dbReference type="ChEBI" id="CHEBI:49883"/>
        <note>4Fe-4S-S-AdoMet</note>
    </ligand>
</feature>
<dbReference type="Gene3D" id="3.20.20.70">
    <property type="entry name" value="Aldolase class I"/>
    <property type="match status" value="1"/>
</dbReference>
<evidence type="ECO:0000259" key="16">
    <source>
        <dbReference type="PROSITE" id="PS51918"/>
    </source>
</evidence>
<dbReference type="InterPro" id="IPR022462">
    <property type="entry name" value="EpmB"/>
</dbReference>
<dbReference type="EMBL" id="JALJXV010000002">
    <property type="protein sequence ID" value="MCP1673736.1"/>
    <property type="molecule type" value="Genomic_DNA"/>
</dbReference>
<dbReference type="SUPFAM" id="SSF102114">
    <property type="entry name" value="Radical SAM enzymes"/>
    <property type="match status" value="1"/>
</dbReference>
<keyword evidence="6 14" id="KW-0004">4Fe-4S</keyword>
<evidence type="ECO:0000313" key="18">
    <source>
        <dbReference type="Proteomes" id="UP001205843"/>
    </source>
</evidence>
<feature type="modified residue" description="N6-(pyridoxal phosphate)lysine" evidence="15">
    <location>
        <position position="332"/>
    </location>
</feature>
<feature type="binding site" evidence="14">
    <location>
        <position position="127"/>
    </location>
    <ligand>
        <name>[4Fe-4S] cluster</name>
        <dbReference type="ChEBI" id="CHEBI:49883"/>
        <note>4Fe-4S-S-AdoMet</note>
    </ligand>
</feature>
<comment type="cofactor">
    <cofactor evidence="2 15">
        <name>pyridoxal 5'-phosphate</name>
        <dbReference type="ChEBI" id="CHEBI:597326"/>
    </cofactor>
</comment>
<evidence type="ECO:0000256" key="13">
    <source>
        <dbReference type="ARBA" id="ARBA00030756"/>
    </source>
</evidence>
<dbReference type="InterPro" id="IPR007197">
    <property type="entry name" value="rSAM"/>
</dbReference>
<evidence type="ECO:0000256" key="14">
    <source>
        <dbReference type="PIRSR" id="PIRSR004911-1"/>
    </source>
</evidence>
<dbReference type="PIRSF" id="PIRSF004911">
    <property type="entry name" value="DUF160"/>
    <property type="match status" value="1"/>
</dbReference>
<dbReference type="SFLD" id="SFLDS00029">
    <property type="entry name" value="Radical_SAM"/>
    <property type="match status" value="1"/>
</dbReference>
<feature type="binding site" evidence="14">
    <location>
        <position position="124"/>
    </location>
    <ligand>
        <name>[4Fe-4S] cluster</name>
        <dbReference type="ChEBI" id="CHEBI:49883"/>
        <note>4Fe-4S-S-AdoMet</note>
    </ligand>
</feature>
<evidence type="ECO:0000256" key="2">
    <source>
        <dbReference type="ARBA" id="ARBA00001933"/>
    </source>
</evidence>
<protein>
    <recommendedName>
        <fullName evidence="5">L-lysine 2,3-aminomutase</fullName>
    </recommendedName>
    <alternativeName>
        <fullName evidence="13">EF-P post-translational modification enzyme B</fullName>
    </alternativeName>
</protein>
<keyword evidence="12" id="KW-0413">Isomerase</keyword>
<dbReference type="Proteomes" id="UP001205843">
    <property type="component" value="Unassembled WGS sequence"/>
</dbReference>
<keyword evidence="9 15" id="KW-0663">Pyridoxal phosphate</keyword>
<keyword evidence="10" id="KW-0408">Iron</keyword>
<dbReference type="GO" id="GO:0051539">
    <property type="term" value="F:4 iron, 4 sulfur cluster binding"/>
    <property type="evidence" value="ECO:0007669"/>
    <property type="project" value="UniProtKB-KW"/>
</dbReference>
<reference evidence="17" key="1">
    <citation type="submission" date="2022-03" db="EMBL/GenBank/DDBJ databases">
        <title>Genomic Encyclopedia of Type Strains, Phase III (KMG-III): the genomes of soil and plant-associated and newly described type strains.</title>
        <authorList>
            <person name="Whitman W."/>
        </authorList>
    </citation>
    <scope>NUCLEOTIDE SEQUENCE</scope>
    <source>
        <strain evidence="17">ANL 6-2</strain>
    </source>
</reference>
<evidence type="ECO:0000256" key="15">
    <source>
        <dbReference type="PIRSR" id="PIRSR603739-50"/>
    </source>
</evidence>
<comment type="caution">
    <text evidence="17">The sequence shown here is derived from an EMBL/GenBank/DDBJ whole genome shotgun (WGS) entry which is preliminary data.</text>
</comment>
<comment type="cofactor">
    <cofactor evidence="3">
        <name>[4Fe-4S] cluster</name>
        <dbReference type="ChEBI" id="CHEBI:49883"/>
    </cofactor>
</comment>
<evidence type="ECO:0000256" key="12">
    <source>
        <dbReference type="ARBA" id="ARBA00023235"/>
    </source>
</evidence>
<dbReference type="RefSeq" id="WP_253474674.1">
    <property type="nucleotide sequence ID" value="NZ_JALJXV010000002.1"/>
</dbReference>